<dbReference type="Proteomes" id="UP000051733">
    <property type="component" value="Unassembled WGS sequence"/>
</dbReference>
<reference evidence="1 2" key="1">
    <citation type="journal article" date="2015" name="Genome Announc.">
        <title>Expanding the biotechnology potential of lactobacilli through comparative genomics of 213 strains and associated genera.</title>
        <authorList>
            <person name="Sun Z."/>
            <person name="Harris H.M."/>
            <person name="McCann A."/>
            <person name="Guo C."/>
            <person name="Argimon S."/>
            <person name="Zhang W."/>
            <person name="Yang X."/>
            <person name="Jeffery I.B."/>
            <person name="Cooney J.C."/>
            <person name="Kagawa T.F."/>
            <person name="Liu W."/>
            <person name="Song Y."/>
            <person name="Salvetti E."/>
            <person name="Wrobel A."/>
            <person name="Rasinkangas P."/>
            <person name="Parkhill J."/>
            <person name="Rea M.C."/>
            <person name="O'Sullivan O."/>
            <person name="Ritari J."/>
            <person name="Douillard F.P."/>
            <person name="Paul Ross R."/>
            <person name="Yang R."/>
            <person name="Briner A.E."/>
            <person name="Felis G.E."/>
            <person name="de Vos W.M."/>
            <person name="Barrangou R."/>
            <person name="Klaenhammer T.R."/>
            <person name="Caufield P.W."/>
            <person name="Cui Y."/>
            <person name="Zhang H."/>
            <person name="O'Toole P.W."/>
        </authorList>
    </citation>
    <scope>NUCLEOTIDE SEQUENCE [LARGE SCALE GENOMIC DNA]</scope>
    <source>
        <strain evidence="1 2">DSM 20634</strain>
    </source>
</reference>
<comment type="caution">
    <text evidence="1">The sequence shown here is derived from an EMBL/GenBank/DDBJ whole genome shotgun (WGS) entry which is preliminary data.</text>
</comment>
<organism evidence="1 2">
    <name type="scientific">Paucilactobacillus vaccinostercus DSM 20634</name>
    <dbReference type="NCBI Taxonomy" id="1423813"/>
    <lineage>
        <taxon>Bacteria</taxon>
        <taxon>Bacillati</taxon>
        <taxon>Bacillota</taxon>
        <taxon>Bacilli</taxon>
        <taxon>Lactobacillales</taxon>
        <taxon>Lactobacillaceae</taxon>
        <taxon>Paucilactobacillus</taxon>
    </lineage>
</organism>
<name>A0A0R2A2M6_9LACO</name>
<sequence>MYIIKVGHKWIGKPNKQGNYCLVDSSDSAYDFQTFEKAEAYADLVNGFATPKS</sequence>
<evidence type="ECO:0000313" key="2">
    <source>
        <dbReference type="Proteomes" id="UP000051733"/>
    </source>
</evidence>
<protein>
    <submittedName>
        <fullName evidence="1">Uncharacterized protein</fullName>
    </submittedName>
</protein>
<gene>
    <name evidence="1" type="ORF">FC26_GL001472</name>
</gene>
<dbReference type="AlphaFoldDB" id="A0A0R2A2M6"/>
<proteinExistence type="predicted"/>
<keyword evidence="2" id="KW-1185">Reference proteome</keyword>
<dbReference type="OrthoDB" id="9874066at2"/>
<dbReference type="PATRIC" id="fig|1423813.3.peg.1497"/>
<dbReference type="RefSeq" id="WP_157061074.1">
    <property type="nucleotide sequence ID" value="NZ_AYYY01000025.1"/>
</dbReference>
<accession>A0A0R2A2M6</accession>
<dbReference type="EMBL" id="AYYY01000025">
    <property type="protein sequence ID" value="KRM61400.1"/>
    <property type="molecule type" value="Genomic_DNA"/>
</dbReference>
<evidence type="ECO:0000313" key="1">
    <source>
        <dbReference type="EMBL" id="KRM61400.1"/>
    </source>
</evidence>